<feature type="region of interest" description="Disordered" evidence="1">
    <location>
        <begin position="150"/>
        <end position="181"/>
    </location>
</feature>
<name>A0AAW0A7N0_9AGAR</name>
<feature type="compositionally biased region" description="Low complexity" evidence="1">
    <location>
        <begin position="164"/>
        <end position="177"/>
    </location>
</feature>
<evidence type="ECO:0000256" key="1">
    <source>
        <dbReference type="SAM" id="MobiDB-lite"/>
    </source>
</evidence>
<gene>
    <name evidence="2" type="ORF">R3P38DRAFT_3217170</name>
</gene>
<dbReference type="AlphaFoldDB" id="A0AAW0A7N0"/>
<comment type="caution">
    <text evidence="2">The sequence shown here is derived from an EMBL/GenBank/DDBJ whole genome shotgun (WGS) entry which is preliminary data.</text>
</comment>
<organism evidence="2 3">
    <name type="scientific">Favolaschia claudopus</name>
    <dbReference type="NCBI Taxonomy" id="2862362"/>
    <lineage>
        <taxon>Eukaryota</taxon>
        <taxon>Fungi</taxon>
        <taxon>Dikarya</taxon>
        <taxon>Basidiomycota</taxon>
        <taxon>Agaricomycotina</taxon>
        <taxon>Agaricomycetes</taxon>
        <taxon>Agaricomycetidae</taxon>
        <taxon>Agaricales</taxon>
        <taxon>Marasmiineae</taxon>
        <taxon>Mycenaceae</taxon>
        <taxon>Favolaschia</taxon>
    </lineage>
</organism>
<sequence>MIHEAPALALSHCPSNTVKGCIYAPLSSPSAAPSHATTPIPILSSPPRYPTVALRASVFVLRAQPELHTAGTLSTSTRPGGWNLCLCPDSWLVILVPFLVACRLLYPYPSLETKPAQHENLCRNDAGFCCLDLDTSTFIPAPLHTLRSSNSPFLHAPPPPQPTHSPRSPASSQRSPALRYPRHYPGGRYAASARLRLSSIFGGRWSVGGRWWILCGDDLEEMSGCGAWSSMCGCRPATATRVPRSSEHGGTVNSARVDRRCRSLHSTPYASIPSVLPVFVHGRLESLSLGQRRCRERATSVEGIAGLWIARSLLSPFVVPRTLSSSGRVGDAEAQRVIISASPSIDRFVPVGIHSLLSSSRRRLRLTPTTARRIGYRDAAAGPVTPSDVTLNRHSI</sequence>
<dbReference type="Proteomes" id="UP001362999">
    <property type="component" value="Unassembled WGS sequence"/>
</dbReference>
<protein>
    <submittedName>
        <fullName evidence="2">Uncharacterized protein</fullName>
    </submittedName>
</protein>
<proteinExistence type="predicted"/>
<evidence type="ECO:0000313" key="3">
    <source>
        <dbReference type="Proteomes" id="UP001362999"/>
    </source>
</evidence>
<keyword evidence="3" id="KW-1185">Reference proteome</keyword>
<dbReference type="EMBL" id="JAWWNJ010000083">
    <property type="protein sequence ID" value="KAK7001573.1"/>
    <property type="molecule type" value="Genomic_DNA"/>
</dbReference>
<reference evidence="2 3" key="1">
    <citation type="journal article" date="2024" name="J Genomics">
        <title>Draft genome sequencing and assembly of Favolaschia claudopus CIRM-BRFM 2984 isolated from oak limbs.</title>
        <authorList>
            <person name="Navarro D."/>
            <person name="Drula E."/>
            <person name="Chaduli D."/>
            <person name="Cazenave R."/>
            <person name="Ahrendt S."/>
            <person name="Wang J."/>
            <person name="Lipzen A."/>
            <person name="Daum C."/>
            <person name="Barry K."/>
            <person name="Grigoriev I.V."/>
            <person name="Favel A."/>
            <person name="Rosso M.N."/>
            <person name="Martin F."/>
        </authorList>
    </citation>
    <scope>NUCLEOTIDE SEQUENCE [LARGE SCALE GENOMIC DNA]</scope>
    <source>
        <strain evidence="2 3">CIRM-BRFM 2984</strain>
    </source>
</reference>
<evidence type="ECO:0000313" key="2">
    <source>
        <dbReference type="EMBL" id="KAK7001573.1"/>
    </source>
</evidence>
<accession>A0AAW0A7N0</accession>